<feature type="region of interest" description="Disordered" evidence="8">
    <location>
        <begin position="1"/>
        <end position="78"/>
    </location>
</feature>
<feature type="compositionally biased region" description="Low complexity" evidence="8">
    <location>
        <begin position="286"/>
        <end position="302"/>
    </location>
</feature>
<gene>
    <name evidence="10" type="ORF">BCV70DRAFT_185819</name>
</gene>
<name>A0A317XUM1_9BASI</name>
<evidence type="ECO:0000256" key="8">
    <source>
        <dbReference type="SAM" id="MobiDB-lite"/>
    </source>
</evidence>
<protein>
    <recommendedName>
        <fullName evidence="3">Mediator of RNA polymerase II transcription subunit 12</fullName>
    </recommendedName>
    <alternativeName>
        <fullName evidence="7">Mediator complex subunit 12</fullName>
    </alternativeName>
</protein>
<feature type="compositionally biased region" description="Basic and acidic residues" evidence="8">
    <location>
        <begin position="1402"/>
        <end position="1415"/>
    </location>
</feature>
<dbReference type="Proteomes" id="UP000246740">
    <property type="component" value="Unassembled WGS sequence"/>
</dbReference>
<dbReference type="PANTHER" id="PTHR46567">
    <property type="entry name" value="MEDIATOR OF RNA POLYMERASE II TRANSCRIPTION SUBUNIT 12"/>
    <property type="match status" value="1"/>
</dbReference>
<feature type="compositionally biased region" description="Low complexity" evidence="8">
    <location>
        <begin position="1753"/>
        <end position="1768"/>
    </location>
</feature>
<evidence type="ECO:0000256" key="5">
    <source>
        <dbReference type="ARBA" id="ARBA00023163"/>
    </source>
</evidence>
<proteinExistence type="inferred from homology"/>
<dbReference type="InParanoid" id="A0A317XUM1"/>
<evidence type="ECO:0000256" key="3">
    <source>
        <dbReference type="ARBA" id="ARBA00019622"/>
    </source>
</evidence>
<evidence type="ECO:0000256" key="6">
    <source>
        <dbReference type="ARBA" id="ARBA00023242"/>
    </source>
</evidence>
<evidence type="ECO:0000256" key="1">
    <source>
        <dbReference type="ARBA" id="ARBA00004123"/>
    </source>
</evidence>
<sequence length="1818" mass="197716">MASTPTQLLGGRPLGSPASAPGSSGHAREQPAAAASDPPLEPYQQQPPDWRPSLHPKAPQHPVPDLFPTAPGQPEDDMSQISVRKGFVGRAYVRNESFSAHEMIHERLASKNLLPTLSEWFDEVLLRRAELHRNSIAPSQYKPPSRVTLNEAKLANYVKDLADPNVPLARLSRNVPHGFRGEKLFEMLWAGGALPAASATPFGPTASSSSAPTHGTAGLPASASTTGRTSVEVSRAVWFIRALGAAELSSLRNKSAASVIPETTSNLCSWMAKQLAELNLVQVPESSNTAAPSPATPSAAFPQPRTPSSASILHRRSFHITRTPSGLHPASSPVAASVPGEAATGAVREVCSTLQNEVDEARWIAKWSYSLSLARHLQAQQLLDRSVLVRWIVEAFATSNLVQLPFMLELVHEVLVLMLQRRHLVRPFLTALLHQIPALDARLDRRSSGELRSKLVRLVRVVCESDPDLLVAPRLWYDHAATLTQLLSETDTGDHGASSSVYLVTPEYLERHVRPRAERLLLKRLLSIEQHTKMGQGLSNAPAQVYPASALHADIVALDSFDMKEIDRVFLQALYSANQLPSRKTKAIFDDAAWTPRIETILTWACTDLRAGIARQYLAATLIEKIRFGVAWDEISEGSDNNSLRAFDLDHHSRKARRINVEPMLIKWLSDVESAIGLADAVATTTASAAMPDARTSRLASVDVACVVILVGELARRGIFSYTKYLQRLIARGMTTNTTPVSDAADPLDAVATDTRIEQTPKDSLHLRLLRSLPLYDQPASVYQQRRQAIYGDRSKETYEEAAERRALRQLKAFLPGVFAAEPEPSDQPRGPGHNTAAEEVVETADKARRLEDQLGRLWSASRYVRCKLFRNELLTAAFARAEALTGQDLCRIAAILERGQDFEAMAQLIAALLLRPLSDGLARSTFNLVLEFACIWRSMDIMGTLNQLVRQQLNHSSSVRNDKQAVMASTALLRLRTLMEGTSGRVTAPVSSELATQIVILQHVASIRSRVDALLHTISNADPRLANFEAAERLNNFRSLIIQPDAMTDEIVERAIVESVYESSDTITVSVAARLIEQLYLEASLEIDDRHARWLGHLAARIEQSSAVGQSAGAGSARPLYELLRRLVAQGTLNLQVAMDHLLLPCTFNMVKRMTDPASRSAEPVPRLLELVELLATLFAGVCGVEDDASWQDSRALTSQAMLLLAPANLPGLLKIAVCLICASDEGSPVDTAQRQSLDRFWKGLLGSESMQLAFRSDPRRVLLSLREASRGMWGINVHRVTDLAIGCLAPTSLLLKEAGSIDATAIKQRLDGWNTSMTAVELVEIFERLSVVESSFQARADSKTKSLAAGIFGDIFVTHPNIGPQFLRDSQSVGLASKFADVGLKSLAEATRRQAELLRAEREREAPDTKQAHETSTQATDSAEGSIAKATEENGSAGDAGTAPRRSPELTAVEDEIKTLFRSLLRLCEHQGSFTFTATDAESCARILHQIVLTLESGVGSIKDDAHAYRALAELFQEPLTLDLLCLILRFNCLWSANMKTISTRLVRALLKLAREAGKTVELGSLFVVLLDTIGFVIDELPLVLLTACIPEVEEQIQQPGELATFPRTARWTRFSFNLEGAYGDTGQFTASSAGAALKRGWFTPGGLNPWECPEYLDPAPVPAAATTGAMGSGTQGATAIGAARLASRAVAGSVTFGTNRSGVDGDPGFSTSGLPGAKAGWPFKLVLNSAIPASLLGMRLTRDLVPQYTSPSSPGVVSTPSTDTSHGQQTGHAAAAIPLPAFLESELSYGDRMAGESRFARDLRRGLLPNKRQRL</sequence>
<feature type="region of interest" description="Disordered" evidence="8">
    <location>
        <begin position="286"/>
        <end position="309"/>
    </location>
</feature>
<dbReference type="GO" id="GO:0003712">
    <property type="term" value="F:transcription coregulator activity"/>
    <property type="evidence" value="ECO:0007669"/>
    <property type="project" value="InterPro"/>
</dbReference>
<evidence type="ECO:0000256" key="4">
    <source>
        <dbReference type="ARBA" id="ARBA00023015"/>
    </source>
</evidence>
<dbReference type="PANTHER" id="PTHR46567:SF1">
    <property type="entry name" value="MEDIATOR OF RNA POLYMERASE II TRANSCRIPTION SUBUNIT 12"/>
    <property type="match status" value="1"/>
</dbReference>
<feature type="region of interest" description="Disordered" evidence="8">
    <location>
        <begin position="1753"/>
        <end position="1775"/>
    </location>
</feature>
<feature type="region of interest" description="Disordered" evidence="8">
    <location>
        <begin position="1402"/>
        <end position="1427"/>
    </location>
</feature>
<comment type="similarity">
    <text evidence="2">Belongs to the Mediator complex subunit 12 family.</text>
</comment>
<evidence type="ECO:0000259" key="9">
    <source>
        <dbReference type="SMART" id="SM01281"/>
    </source>
</evidence>
<keyword evidence="6" id="KW-0539">Nucleus</keyword>
<feature type="region of interest" description="Disordered" evidence="8">
    <location>
        <begin position="200"/>
        <end position="224"/>
    </location>
</feature>
<dbReference type="InterPro" id="IPR019035">
    <property type="entry name" value="Mediator_Med12"/>
</dbReference>
<dbReference type="Pfam" id="PF09497">
    <property type="entry name" value="Med12"/>
    <property type="match status" value="1"/>
</dbReference>
<keyword evidence="4" id="KW-0805">Transcription regulation</keyword>
<organism evidence="10 11">
    <name type="scientific">Testicularia cyperi</name>
    <dbReference type="NCBI Taxonomy" id="1882483"/>
    <lineage>
        <taxon>Eukaryota</taxon>
        <taxon>Fungi</taxon>
        <taxon>Dikarya</taxon>
        <taxon>Basidiomycota</taxon>
        <taxon>Ustilaginomycotina</taxon>
        <taxon>Ustilaginomycetes</taxon>
        <taxon>Ustilaginales</taxon>
        <taxon>Anthracoideaceae</taxon>
        <taxon>Testicularia</taxon>
    </lineage>
</organism>
<accession>A0A317XUM1</accession>
<feature type="domain" description="Mediator complex subunit Med12" evidence="9">
    <location>
        <begin position="140"/>
        <end position="241"/>
    </location>
</feature>
<keyword evidence="5" id="KW-0804">Transcription</keyword>
<evidence type="ECO:0000313" key="11">
    <source>
        <dbReference type="Proteomes" id="UP000246740"/>
    </source>
</evidence>
<evidence type="ECO:0000256" key="7">
    <source>
        <dbReference type="ARBA" id="ARBA00032010"/>
    </source>
</evidence>
<evidence type="ECO:0000313" key="10">
    <source>
        <dbReference type="EMBL" id="PWZ02056.1"/>
    </source>
</evidence>
<reference evidence="10 11" key="1">
    <citation type="journal article" date="2018" name="Mol. Biol. Evol.">
        <title>Broad Genomic Sampling Reveals a Smut Pathogenic Ancestry of the Fungal Clade Ustilaginomycotina.</title>
        <authorList>
            <person name="Kijpornyongpan T."/>
            <person name="Mondo S.J."/>
            <person name="Barry K."/>
            <person name="Sandor L."/>
            <person name="Lee J."/>
            <person name="Lipzen A."/>
            <person name="Pangilinan J."/>
            <person name="LaButti K."/>
            <person name="Hainaut M."/>
            <person name="Henrissat B."/>
            <person name="Grigoriev I.V."/>
            <person name="Spatafora J.W."/>
            <person name="Aime M.C."/>
        </authorList>
    </citation>
    <scope>NUCLEOTIDE SEQUENCE [LARGE SCALE GENOMIC DNA]</scope>
    <source>
        <strain evidence="10 11">MCA 3645</strain>
    </source>
</reference>
<dbReference type="OrthoDB" id="20828at2759"/>
<feature type="compositionally biased region" description="Polar residues" evidence="8">
    <location>
        <begin position="1416"/>
        <end position="1425"/>
    </location>
</feature>
<feature type="compositionally biased region" description="Low complexity" evidence="8">
    <location>
        <begin position="10"/>
        <end position="25"/>
    </location>
</feature>
<keyword evidence="11" id="KW-1185">Reference proteome</keyword>
<dbReference type="EMBL" id="KZ819189">
    <property type="protein sequence ID" value="PWZ02056.1"/>
    <property type="molecule type" value="Genomic_DNA"/>
</dbReference>
<dbReference type="STRING" id="1882483.A0A317XUM1"/>
<dbReference type="GO" id="GO:0006357">
    <property type="term" value="P:regulation of transcription by RNA polymerase II"/>
    <property type="evidence" value="ECO:0007669"/>
    <property type="project" value="InterPro"/>
</dbReference>
<dbReference type="SMART" id="SM01281">
    <property type="entry name" value="Med12"/>
    <property type="match status" value="1"/>
</dbReference>
<evidence type="ECO:0000256" key="2">
    <source>
        <dbReference type="ARBA" id="ARBA00010289"/>
    </source>
</evidence>
<comment type="subcellular location">
    <subcellularLocation>
        <location evidence="1">Nucleus</location>
    </subcellularLocation>
</comment>
<dbReference type="GO" id="GO:0016592">
    <property type="term" value="C:mediator complex"/>
    <property type="evidence" value="ECO:0007669"/>
    <property type="project" value="InterPro"/>
</dbReference>